<evidence type="ECO:0000256" key="1">
    <source>
        <dbReference type="SAM" id="MobiDB-lite"/>
    </source>
</evidence>
<sequence>MDQASTEKGAIVRRPKRQPSPPPSPSVQRSTRRRKEHSEKSIAGLHNSSSEPWTDIADDVTAWPLNTETGGFEHDFEPHSAPDFEPDYDFGRDFGGGYSSGPEHSPFHPDGASQDQAPSSLKRLRIERNAKKQRNRRRTARAEAETMPSQRPELFQAYLLMRVLRQSGFVPSPDDEEWCDACHERRVTRKVRVFDLFFAGRCFCCTSFVSMRELRYCPCYSEIQTLAAHGLLPTSSSSIRKREGITAFTFRMIEYVDTYWGVDPFGIYGMSAALGPTMRQHLAMDEYRFMQQLQATLTAEILGLSPRERLADVCPACFGPRIDEAGKSENDLDVIIAVDGNFQHRRAKADPLKSRPALFLPPDTFRNEQALIDGSTEAGEKVPWCCWTGTASHWTVADKPSQEVSAKERLRTIARRWFSKSGLDHLWECTRQTGEPQMEEWVELRMWCTDDVDVFQQTRAGGLPDHTCPDRDCINDGMVGESDDITTDHDALLDISAHSSDDLSHHSVDTTDYGAFSNEFKENFDEDDGDVFGGI</sequence>
<protein>
    <submittedName>
        <fullName evidence="2">BQ5605_C008g04973 protein</fullName>
    </submittedName>
</protein>
<reference evidence="2 3" key="1">
    <citation type="submission" date="2016-11" db="EMBL/GenBank/DDBJ databases">
        <authorList>
            <person name="Jaros S."/>
            <person name="Januszkiewicz K."/>
            <person name="Wedrychowicz H."/>
        </authorList>
    </citation>
    <scope>NUCLEOTIDE SEQUENCE [LARGE SCALE GENOMIC DNA]</scope>
</reference>
<keyword evidence="3" id="KW-1185">Reference proteome</keyword>
<dbReference type="EMBL" id="FQNC01000048">
    <property type="protein sequence ID" value="SGY78848.1"/>
    <property type="molecule type" value="Genomic_DNA"/>
</dbReference>
<gene>
    <name evidence="2" type="primary">BQ5605_C008g04973</name>
    <name evidence="2" type="ORF">BQ5605_C008G04973</name>
</gene>
<name>A0A2X0MC02_9BASI</name>
<dbReference type="Proteomes" id="UP000249464">
    <property type="component" value="Unassembled WGS sequence"/>
</dbReference>
<feature type="region of interest" description="Disordered" evidence="1">
    <location>
        <begin position="1"/>
        <end position="147"/>
    </location>
</feature>
<dbReference type="STRING" id="796604.A0A2X0MC02"/>
<dbReference type="PANTHER" id="PTHR33096:SF1">
    <property type="entry name" value="CXC1-LIKE CYSTEINE CLUSTER ASSOCIATED WITH KDZ TRANSPOSASES DOMAIN-CONTAINING PROTEIN"/>
    <property type="match status" value="1"/>
</dbReference>
<dbReference type="PANTHER" id="PTHR33096">
    <property type="entry name" value="CXC2 DOMAIN-CONTAINING PROTEIN"/>
    <property type="match status" value="1"/>
</dbReference>
<dbReference type="AlphaFoldDB" id="A0A2X0MC02"/>
<evidence type="ECO:0000313" key="2">
    <source>
        <dbReference type="EMBL" id="SGY78848.1"/>
    </source>
</evidence>
<organism evidence="2 3">
    <name type="scientific">Microbotryum silenes-dioicae</name>
    <dbReference type="NCBI Taxonomy" id="796604"/>
    <lineage>
        <taxon>Eukaryota</taxon>
        <taxon>Fungi</taxon>
        <taxon>Dikarya</taxon>
        <taxon>Basidiomycota</taxon>
        <taxon>Pucciniomycotina</taxon>
        <taxon>Microbotryomycetes</taxon>
        <taxon>Microbotryales</taxon>
        <taxon>Microbotryaceae</taxon>
        <taxon>Microbotryum</taxon>
    </lineage>
</organism>
<feature type="compositionally biased region" description="Basic and acidic residues" evidence="1">
    <location>
        <begin position="71"/>
        <end position="82"/>
    </location>
</feature>
<proteinExistence type="predicted"/>
<accession>A0A2X0MC02</accession>
<evidence type="ECO:0000313" key="3">
    <source>
        <dbReference type="Proteomes" id="UP000249464"/>
    </source>
</evidence>